<dbReference type="AlphaFoldDB" id="A0A815CET3"/>
<dbReference type="EMBL" id="CAJOBA010040309">
    <property type="protein sequence ID" value="CAF4092612.1"/>
    <property type="molecule type" value="Genomic_DNA"/>
</dbReference>
<accession>A0A815CET3</accession>
<sequence length="88" mass="10139">MRYPCTGFPLCLNTFENGHVLRAHLIGCKCAQEKLQKETGIRQEKHSIKFDYNVNGIKTNKYYPTSATLDHSNKFCIKDQLHLLAIIK</sequence>
<evidence type="ECO:0000313" key="5">
    <source>
        <dbReference type="Proteomes" id="UP000663829"/>
    </source>
</evidence>
<dbReference type="Proteomes" id="UP000681722">
    <property type="component" value="Unassembled WGS sequence"/>
</dbReference>
<dbReference type="Proteomes" id="UP000682733">
    <property type="component" value="Unassembled WGS sequence"/>
</dbReference>
<protein>
    <submittedName>
        <fullName evidence="1">Uncharacterized protein</fullName>
    </submittedName>
</protein>
<dbReference type="OrthoDB" id="9971829at2759"/>
<proteinExistence type="predicted"/>
<evidence type="ECO:0000313" key="2">
    <source>
        <dbReference type="EMBL" id="CAF1287573.1"/>
    </source>
</evidence>
<dbReference type="EMBL" id="CAJOBC010029305">
    <property type="protein sequence ID" value="CAF4082449.1"/>
    <property type="molecule type" value="Genomic_DNA"/>
</dbReference>
<evidence type="ECO:0000313" key="1">
    <source>
        <dbReference type="EMBL" id="CAF1284204.1"/>
    </source>
</evidence>
<name>A0A815CET3_9BILA</name>
<dbReference type="Proteomes" id="UP000663829">
    <property type="component" value="Unassembled WGS sequence"/>
</dbReference>
<comment type="caution">
    <text evidence="1">The sequence shown here is derived from an EMBL/GenBank/DDBJ whole genome shotgun (WGS) entry which is preliminary data.</text>
</comment>
<organism evidence="1 5">
    <name type="scientific">Didymodactylos carnosus</name>
    <dbReference type="NCBI Taxonomy" id="1234261"/>
    <lineage>
        <taxon>Eukaryota</taxon>
        <taxon>Metazoa</taxon>
        <taxon>Spiralia</taxon>
        <taxon>Gnathifera</taxon>
        <taxon>Rotifera</taxon>
        <taxon>Eurotatoria</taxon>
        <taxon>Bdelloidea</taxon>
        <taxon>Philodinida</taxon>
        <taxon>Philodinidae</taxon>
        <taxon>Didymodactylos</taxon>
    </lineage>
</organism>
<keyword evidence="5" id="KW-1185">Reference proteome</keyword>
<gene>
    <name evidence="1" type="ORF">GPM918_LOCUS27708</name>
    <name evidence="2" type="ORF">OVA965_LOCUS27936</name>
    <name evidence="3" type="ORF">SRO942_LOCUS28073</name>
    <name evidence="4" type="ORF">TMI583_LOCUS28686</name>
</gene>
<dbReference type="EMBL" id="CAJNOQ010011746">
    <property type="protein sequence ID" value="CAF1284204.1"/>
    <property type="molecule type" value="Genomic_DNA"/>
</dbReference>
<evidence type="ECO:0000313" key="3">
    <source>
        <dbReference type="EMBL" id="CAF4082449.1"/>
    </source>
</evidence>
<reference evidence="1" key="1">
    <citation type="submission" date="2021-02" db="EMBL/GenBank/DDBJ databases">
        <authorList>
            <person name="Nowell W R."/>
        </authorList>
    </citation>
    <scope>NUCLEOTIDE SEQUENCE</scope>
</reference>
<dbReference type="EMBL" id="CAJNOK010018738">
    <property type="protein sequence ID" value="CAF1287573.1"/>
    <property type="molecule type" value="Genomic_DNA"/>
</dbReference>
<evidence type="ECO:0000313" key="4">
    <source>
        <dbReference type="EMBL" id="CAF4092612.1"/>
    </source>
</evidence>
<dbReference type="Proteomes" id="UP000677228">
    <property type="component" value="Unassembled WGS sequence"/>
</dbReference>